<reference evidence="6" key="2">
    <citation type="submission" date="2020-07" db="EMBL/GenBank/DDBJ databases">
        <authorList>
            <person name="Lood C."/>
            <person name="Girard L."/>
        </authorList>
    </citation>
    <scope>NUCLEOTIDE SEQUENCE</scope>
    <source>
        <strain evidence="6">SWRI10</strain>
    </source>
</reference>
<dbReference type="Proteomes" id="UP000599879">
    <property type="component" value="Unassembled WGS sequence"/>
</dbReference>
<evidence type="ECO:0000313" key="7">
    <source>
        <dbReference type="EMBL" id="MBV4538446.1"/>
    </source>
</evidence>
<dbReference type="HAMAP" id="MF_01030">
    <property type="entry name" value="D_Ser_dehydrat"/>
    <property type="match status" value="1"/>
</dbReference>
<keyword evidence="2 4" id="KW-0663">Pyridoxal phosphate</keyword>
<evidence type="ECO:0000256" key="2">
    <source>
        <dbReference type="ARBA" id="ARBA00022898"/>
    </source>
</evidence>
<dbReference type="InterPro" id="IPR011780">
    <property type="entry name" value="D_Ser_am_lyase"/>
</dbReference>
<dbReference type="NCBIfam" id="NF002823">
    <property type="entry name" value="PRK02991.1"/>
    <property type="match status" value="1"/>
</dbReference>
<sequence length="452" mass="48508">MILGSTLEQWYARFPLIRDLVALQQTTWFNPGVAPTAQALADVGLTAADVADASARLTRFASYLQRVFPETQSSGGIIESDIMPLTRLQPLLSERYGQTLTGALWLKRDSHLPISGSIKARGGIYEVLKHAEDLALAAKLITLDDDYALLDSERARAFFGQYTIAVGSTGNLGMSIGIMGAALGFQVTVHMSADARQWKKDTLRAHGVTVVEYASDYSVAVAQGRQQAEADPGCHFVDDENSVNLFLGYSVAAERLKLQLAAANIRVDAQHPLFVYLPCGVGGAPGGVAFGLKLAFGDAVHCIFAEPTHSPCMLLGVYTGLHDQVSVQDFGIDNVTAADGLAVGRASGFVGKAMQRLLDGFYTVSDEELYSLLALMQRSEGLRLEPSALAGVPGIARVLAEQQGYLARLGLDRQAMAHATHLVWATGGNRVPDDEMQTYLAKGRELLAQPQA</sequence>
<evidence type="ECO:0000313" key="6">
    <source>
        <dbReference type="EMBL" id="MBC3439213.1"/>
    </source>
</evidence>
<accession>A0A923FUH3</accession>
<organism evidence="6">
    <name type="scientific">Pseudomonas urmiensis</name>
    <dbReference type="NCBI Taxonomy" id="2745493"/>
    <lineage>
        <taxon>Bacteria</taxon>
        <taxon>Pseudomonadati</taxon>
        <taxon>Pseudomonadota</taxon>
        <taxon>Gammaproteobacteria</taxon>
        <taxon>Pseudomonadales</taxon>
        <taxon>Pseudomonadaceae</taxon>
        <taxon>Pseudomonas</taxon>
    </lineage>
</organism>
<dbReference type="GO" id="GO:0008721">
    <property type="term" value="F:D-serine ammonia-lyase activity"/>
    <property type="evidence" value="ECO:0007669"/>
    <property type="project" value="UniProtKB-EC"/>
</dbReference>
<comment type="caution">
    <text evidence="6">The sequence shown here is derived from an EMBL/GenBank/DDBJ whole genome shotgun (WGS) entry which is preliminary data.</text>
</comment>
<dbReference type="EC" id="4.3.1.18" evidence="4"/>
<reference evidence="6" key="1">
    <citation type="journal article" date="2020" name="Microorganisms">
        <title>Reliable Identification of Environmental Pseudomonas Isolates Using the rpoD Gene.</title>
        <authorList>
            <consortium name="The Broad Institute Genome Sequencing Platform"/>
            <person name="Girard L."/>
            <person name="Lood C."/>
            <person name="Rokni-Zadeh H."/>
            <person name="van Noort V."/>
            <person name="Lavigne R."/>
            <person name="De Mot R."/>
        </authorList>
    </citation>
    <scope>NUCLEOTIDE SEQUENCE</scope>
    <source>
        <strain evidence="6">SWRI10</strain>
    </source>
</reference>
<dbReference type="GO" id="GO:0016836">
    <property type="term" value="F:hydro-lyase activity"/>
    <property type="evidence" value="ECO:0007669"/>
    <property type="project" value="UniProtKB-UniRule"/>
</dbReference>
<evidence type="ECO:0000259" key="5">
    <source>
        <dbReference type="Pfam" id="PF00291"/>
    </source>
</evidence>
<proteinExistence type="inferred from homology"/>
<comment type="cofactor">
    <cofactor evidence="1 4">
        <name>pyridoxal 5'-phosphate</name>
        <dbReference type="ChEBI" id="CHEBI:597326"/>
    </cofactor>
</comment>
<dbReference type="PANTHER" id="PTHR48078">
    <property type="entry name" value="THREONINE DEHYDRATASE, MITOCHONDRIAL-RELATED"/>
    <property type="match status" value="1"/>
</dbReference>
<dbReference type="PROSITE" id="PS00165">
    <property type="entry name" value="DEHYDRATASE_SER_THR"/>
    <property type="match status" value="1"/>
</dbReference>
<feature type="domain" description="Tryptophan synthase beta chain-like PALP" evidence="5">
    <location>
        <begin position="92"/>
        <end position="400"/>
    </location>
</feature>
<dbReference type="InterPro" id="IPR050147">
    <property type="entry name" value="Ser/Thr_Dehydratase"/>
</dbReference>
<dbReference type="PANTHER" id="PTHR48078:SF9">
    <property type="entry name" value="D-SERINE DEHYDRATASE"/>
    <property type="match status" value="1"/>
</dbReference>
<gene>
    <name evidence="4 6" type="primary">dsdA</name>
    <name evidence="6" type="ORF">HU737_00875</name>
    <name evidence="7" type="ORF">HU737_021055</name>
</gene>
<comment type="catalytic activity">
    <reaction evidence="4">
        <text>D-serine = pyruvate + NH4(+)</text>
        <dbReference type="Rhea" id="RHEA:13977"/>
        <dbReference type="ChEBI" id="CHEBI:15361"/>
        <dbReference type="ChEBI" id="CHEBI:28938"/>
        <dbReference type="ChEBI" id="CHEBI:35247"/>
        <dbReference type="EC" id="4.3.1.18"/>
    </reaction>
</comment>
<dbReference type="EMBL" id="JABWRE010000001">
    <property type="protein sequence ID" value="MBC3439213.1"/>
    <property type="molecule type" value="Genomic_DNA"/>
</dbReference>
<dbReference type="InterPro" id="IPR001926">
    <property type="entry name" value="TrpB-like_PALP"/>
</dbReference>
<dbReference type="InterPro" id="IPR000634">
    <property type="entry name" value="Ser/Thr_deHydtase_PyrdxlP-BS"/>
</dbReference>
<feature type="modified residue" description="N6-(pyridoxal phosphate)lysine" evidence="4">
    <location>
        <position position="119"/>
    </location>
</feature>
<evidence type="ECO:0000256" key="4">
    <source>
        <dbReference type="HAMAP-Rule" id="MF_01030"/>
    </source>
</evidence>
<reference evidence="7" key="3">
    <citation type="submission" date="2021-06" db="EMBL/GenBank/DDBJ databases">
        <title>Updating the genus Pseudomonas: Description of 43 new species and partition of the Pseudomonas putida group.</title>
        <authorList>
            <person name="Girard L."/>
            <person name="Lood C."/>
            <person name="Vandamme P."/>
            <person name="Rokni-Zadeh H."/>
            <person name="Van Noort V."/>
            <person name="Hofte M."/>
            <person name="Lavigne R."/>
            <person name="De Mot R."/>
        </authorList>
    </citation>
    <scope>NUCLEOTIDE SEQUENCE</scope>
    <source>
        <strain evidence="7">SWRI10</strain>
    </source>
</reference>
<dbReference type="GO" id="GO:0009097">
    <property type="term" value="P:isoleucine biosynthetic process"/>
    <property type="evidence" value="ECO:0007669"/>
    <property type="project" value="TreeGrafter"/>
</dbReference>
<dbReference type="EMBL" id="JABWRE020000001">
    <property type="protein sequence ID" value="MBV4538446.1"/>
    <property type="molecule type" value="Genomic_DNA"/>
</dbReference>
<comment type="similarity">
    <text evidence="4">Belongs to the serine/threonine dehydratase family. DsdA subfamily.</text>
</comment>
<evidence type="ECO:0000256" key="1">
    <source>
        <dbReference type="ARBA" id="ARBA00001933"/>
    </source>
</evidence>
<dbReference type="RefSeq" id="WP_186552809.1">
    <property type="nucleotide sequence ID" value="NZ_JABWRE020000001.1"/>
</dbReference>
<dbReference type="SUPFAM" id="SSF53686">
    <property type="entry name" value="Tryptophan synthase beta subunit-like PLP-dependent enzymes"/>
    <property type="match status" value="1"/>
</dbReference>
<dbReference type="InterPro" id="IPR036052">
    <property type="entry name" value="TrpB-like_PALP_sf"/>
</dbReference>
<dbReference type="NCBIfam" id="TIGR02035">
    <property type="entry name" value="D_Ser_am_lyase"/>
    <property type="match status" value="1"/>
</dbReference>
<dbReference type="GO" id="GO:0036088">
    <property type="term" value="P:D-serine catabolic process"/>
    <property type="evidence" value="ECO:0007669"/>
    <property type="project" value="TreeGrafter"/>
</dbReference>
<keyword evidence="3 4" id="KW-0456">Lyase</keyword>
<dbReference type="AlphaFoldDB" id="A0A923FUH3"/>
<name>A0A923FUH3_9PSED</name>
<evidence type="ECO:0000256" key="3">
    <source>
        <dbReference type="ARBA" id="ARBA00023239"/>
    </source>
</evidence>
<dbReference type="Gene3D" id="3.40.50.1100">
    <property type="match status" value="2"/>
</dbReference>
<dbReference type="GO" id="GO:0030170">
    <property type="term" value="F:pyridoxal phosphate binding"/>
    <property type="evidence" value="ECO:0007669"/>
    <property type="project" value="InterPro"/>
</dbReference>
<dbReference type="Pfam" id="PF00291">
    <property type="entry name" value="PALP"/>
    <property type="match status" value="1"/>
</dbReference>
<protein>
    <recommendedName>
        <fullName evidence="4">Probable D-serine dehydratase</fullName>
        <ecNumber evidence="4">4.3.1.18</ecNumber>
    </recommendedName>
    <alternativeName>
        <fullName evidence="4">D-serine deaminase</fullName>
        <shortName evidence="4">DSD</shortName>
    </alternativeName>
</protein>